<evidence type="ECO:0000256" key="1">
    <source>
        <dbReference type="ARBA" id="ARBA00004202"/>
    </source>
</evidence>
<dbReference type="SUPFAM" id="SSF52540">
    <property type="entry name" value="P-loop containing nucleoside triphosphate hydrolases"/>
    <property type="match status" value="1"/>
</dbReference>
<dbReference type="AlphaFoldDB" id="A0A9W6JZT8"/>
<evidence type="ECO:0000256" key="2">
    <source>
        <dbReference type="ARBA" id="ARBA00005417"/>
    </source>
</evidence>
<evidence type="ECO:0000256" key="10">
    <source>
        <dbReference type="ARBA" id="ARBA00023136"/>
    </source>
</evidence>
<dbReference type="Pfam" id="PF00005">
    <property type="entry name" value="ABC_tran"/>
    <property type="match status" value="1"/>
</dbReference>
<dbReference type="Gene3D" id="3.40.50.300">
    <property type="entry name" value="P-loop containing nucleotide triphosphate hydrolases"/>
    <property type="match status" value="1"/>
</dbReference>
<dbReference type="FunFam" id="3.40.50.300:FF:000134">
    <property type="entry name" value="Iron-enterobactin ABC transporter ATP-binding protein"/>
    <property type="match status" value="1"/>
</dbReference>
<evidence type="ECO:0000313" key="13">
    <source>
        <dbReference type="Proteomes" id="UP001143330"/>
    </source>
</evidence>
<dbReference type="GO" id="GO:0005524">
    <property type="term" value="F:ATP binding"/>
    <property type="evidence" value="ECO:0007669"/>
    <property type="project" value="UniProtKB-KW"/>
</dbReference>
<dbReference type="GO" id="GO:0016887">
    <property type="term" value="F:ATP hydrolysis activity"/>
    <property type="evidence" value="ECO:0007669"/>
    <property type="project" value="InterPro"/>
</dbReference>
<dbReference type="InterPro" id="IPR003593">
    <property type="entry name" value="AAA+_ATPase"/>
</dbReference>
<dbReference type="InterPro" id="IPR027417">
    <property type="entry name" value="P-loop_NTPase"/>
</dbReference>
<dbReference type="PANTHER" id="PTHR42771">
    <property type="entry name" value="IRON(3+)-HYDROXAMATE IMPORT ATP-BINDING PROTEIN FHUC"/>
    <property type="match status" value="1"/>
</dbReference>
<evidence type="ECO:0000313" key="12">
    <source>
        <dbReference type="EMBL" id="GLK85596.1"/>
    </source>
</evidence>
<keyword evidence="6" id="KW-0547">Nucleotide-binding</keyword>
<comment type="caution">
    <text evidence="12">The sequence shown here is derived from an EMBL/GenBank/DDBJ whole genome shotgun (WGS) entry which is preliminary data.</text>
</comment>
<feature type="domain" description="ABC transporter" evidence="11">
    <location>
        <begin position="10"/>
        <end position="246"/>
    </location>
</feature>
<dbReference type="PROSITE" id="PS50893">
    <property type="entry name" value="ABC_TRANSPORTER_2"/>
    <property type="match status" value="1"/>
</dbReference>
<evidence type="ECO:0000256" key="3">
    <source>
        <dbReference type="ARBA" id="ARBA00022448"/>
    </source>
</evidence>
<evidence type="ECO:0000256" key="4">
    <source>
        <dbReference type="ARBA" id="ARBA00022475"/>
    </source>
</evidence>
<dbReference type="Proteomes" id="UP001143330">
    <property type="component" value="Unassembled WGS sequence"/>
</dbReference>
<evidence type="ECO:0000256" key="5">
    <source>
        <dbReference type="ARBA" id="ARBA00022496"/>
    </source>
</evidence>
<keyword evidence="9" id="KW-0406">Ion transport</keyword>
<organism evidence="12 13">
    <name type="scientific">Ancylobacter defluvii</name>
    <dbReference type="NCBI Taxonomy" id="1282440"/>
    <lineage>
        <taxon>Bacteria</taxon>
        <taxon>Pseudomonadati</taxon>
        <taxon>Pseudomonadota</taxon>
        <taxon>Alphaproteobacteria</taxon>
        <taxon>Hyphomicrobiales</taxon>
        <taxon>Xanthobacteraceae</taxon>
        <taxon>Ancylobacter</taxon>
    </lineage>
</organism>
<keyword evidence="7 12" id="KW-0067">ATP-binding</keyword>
<dbReference type="PANTHER" id="PTHR42771:SF2">
    <property type="entry name" value="IRON(3+)-HYDROXAMATE IMPORT ATP-BINDING PROTEIN FHUC"/>
    <property type="match status" value="1"/>
</dbReference>
<dbReference type="InterPro" id="IPR003439">
    <property type="entry name" value="ABC_transporter-like_ATP-bd"/>
</dbReference>
<keyword evidence="8" id="KW-0408">Iron</keyword>
<name>A0A9W6JZT8_9HYPH</name>
<dbReference type="EMBL" id="BSFM01000017">
    <property type="protein sequence ID" value="GLK85596.1"/>
    <property type="molecule type" value="Genomic_DNA"/>
</dbReference>
<evidence type="ECO:0000259" key="11">
    <source>
        <dbReference type="PROSITE" id="PS50893"/>
    </source>
</evidence>
<evidence type="ECO:0000256" key="7">
    <source>
        <dbReference type="ARBA" id="ARBA00022840"/>
    </source>
</evidence>
<dbReference type="RefSeq" id="WP_213359231.1">
    <property type="nucleotide sequence ID" value="NZ_BSFM01000017.1"/>
</dbReference>
<gene>
    <name evidence="12" type="ORF">GCM10017653_36660</name>
</gene>
<evidence type="ECO:0000256" key="6">
    <source>
        <dbReference type="ARBA" id="ARBA00022741"/>
    </source>
</evidence>
<proteinExistence type="inferred from homology"/>
<protein>
    <submittedName>
        <fullName evidence="12">Iron-enterobactin transporter ATP-binding protein</fullName>
    </submittedName>
</protein>
<keyword evidence="3" id="KW-0813">Transport</keyword>
<dbReference type="SMART" id="SM00382">
    <property type="entry name" value="AAA"/>
    <property type="match status" value="1"/>
</dbReference>
<comment type="subcellular location">
    <subcellularLocation>
        <location evidence="1">Cell membrane</location>
        <topology evidence="1">Peripheral membrane protein</topology>
    </subcellularLocation>
</comment>
<evidence type="ECO:0000256" key="9">
    <source>
        <dbReference type="ARBA" id="ARBA00023065"/>
    </source>
</evidence>
<dbReference type="GO" id="GO:0006826">
    <property type="term" value="P:iron ion transport"/>
    <property type="evidence" value="ECO:0007669"/>
    <property type="project" value="UniProtKB-KW"/>
</dbReference>
<sequence length="264" mass="28582">MIERAPESRLEARSISIGYSGRDIIRNLSFSVPTGQFTALLGPNGSGKSTLLRALAGLITPASGAVLIDGLPMASMSRGQIARRLSLMPQSPRAPEDITVRDLVAQGRYPHRGLFTRWSLADDAACRRALELTETLELADTPLCNLSGGQRQRAWTAMTLAQSSDILLLDEPTTYLDISHQLNVMALLKRLVHEQGTTVVAVLHDVTQAARFADQMLLLKDGQLVASGPPVQVMRADLIAAVFAVEATIIEDPVDHTPVCLARR</sequence>
<comment type="similarity">
    <text evidence="2">Belongs to the ABC transporter superfamily.</text>
</comment>
<dbReference type="GO" id="GO:0005886">
    <property type="term" value="C:plasma membrane"/>
    <property type="evidence" value="ECO:0007669"/>
    <property type="project" value="UniProtKB-SubCell"/>
</dbReference>
<accession>A0A9W6JZT8</accession>
<dbReference type="InterPro" id="IPR051535">
    <property type="entry name" value="Siderophore_ABC-ATPase"/>
</dbReference>
<keyword evidence="13" id="KW-1185">Reference proteome</keyword>
<reference evidence="12" key="1">
    <citation type="journal article" date="2014" name="Int. J. Syst. Evol. Microbiol.">
        <title>Complete genome sequence of Corynebacterium casei LMG S-19264T (=DSM 44701T), isolated from a smear-ripened cheese.</title>
        <authorList>
            <consortium name="US DOE Joint Genome Institute (JGI-PGF)"/>
            <person name="Walter F."/>
            <person name="Albersmeier A."/>
            <person name="Kalinowski J."/>
            <person name="Ruckert C."/>
        </authorList>
    </citation>
    <scope>NUCLEOTIDE SEQUENCE</scope>
    <source>
        <strain evidence="12">VKM B-2789</strain>
    </source>
</reference>
<keyword evidence="5" id="KW-0410">Iron transport</keyword>
<evidence type="ECO:0000256" key="8">
    <source>
        <dbReference type="ARBA" id="ARBA00023004"/>
    </source>
</evidence>
<reference evidence="12" key="2">
    <citation type="submission" date="2023-01" db="EMBL/GenBank/DDBJ databases">
        <authorList>
            <person name="Sun Q."/>
            <person name="Evtushenko L."/>
        </authorList>
    </citation>
    <scope>NUCLEOTIDE SEQUENCE</scope>
    <source>
        <strain evidence="12">VKM B-2789</strain>
    </source>
</reference>
<keyword evidence="4" id="KW-1003">Cell membrane</keyword>
<dbReference type="CDD" id="cd03214">
    <property type="entry name" value="ABC_Iron-Siderophores_B12_Hemin"/>
    <property type="match status" value="1"/>
</dbReference>
<keyword evidence="10" id="KW-0472">Membrane</keyword>